<proteinExistence type="predicted"/>
<accession>A0A9N9JX24</accession>
<comment type="caution">
    <text evidence="1">The sequence shown here is derived from an EMBL/GenBank/DDBJ whole genome shotgun (WGS) entry which is preliminary data.</text>
</comment>
<protein>
    <submittedName>
        <fullName evidence="1">25100_t:CDS:1</fullName>
    </submittedName>
</protein>
<sequence>SEIKVDERTNQVPIESLCPKFDDTEEIIETSRYEGSLTDFEELALNSTEPSTTSSKTCNNVNGMKLCNKSEVQNDVSQHISVYSTISQRPSDIAITEAEQLFSLINSQKDKIDNILDSHTVYAVGTKFQSDYYMHYIAYWVANPLMESVMKKIWGLFNHEFEVVYHLVKANDNDGDPNNASNVSGNIS</sequence>
<reference evidence="1" key="1">
    <citation type="submission" date="2021-06" db="EMBL/GenBank/DDBJ databases">
        <authorList>
            <person name="Kallberg Y."/>
            <person name="Tangrot J."/>
            <person name="Rosling A."/>
        </authorList>
    </citation>
    <scope>NUCLEOTIDE SEQUENCE</scope>
    <source>
        <strain evidence="1">FL966</strain>
    </source>
</reference>
<dbReference type="EMBL" id="CAJVQA010028985">
    <property type="protein sequence ID" value="CAG8795851.1"/>
    <property type="molecule type" value="Genomic_DNA"/>
</dbReference>
<organism evidence="1 2">
    <name type="scientific">Cetraspora pellucida</name>
    <dbReference type="NCBI Taxonomy" id="1433469"/>
    <lineage>
        <taxon>Eukaryota</taxon>
        <taxon>Fungi</taxon>
        <taxon>Fungi incertae sedis</taxon>
        <taxon>Mucoromycota</taxon>
        <taxon>Glomeromycotina</taxon>
        <taxon>Glomeromycetes</taxon>
        <taxon>Diversisporales</taxon>
        <taxon>Gigasporaceae</taxon>
        <taxon>Cetraspora</taxon>
    </lineage>
</organism>
<dbReference type="Proteomes" id="UP000789759">
    <property type="component" value="Unassembled WGS sequence"/>
</dbReference>
<keyword evidence="2" id="KW-1185">Reference proteome</keyword>
<feature type="non-terminal residue" evidence="1">
    <location>
        <position position="188"/>
    </location>
</feature>
<name>A0A9N9JX24_9GLOM</name>
<evidence type="ECO:0000313" key="1">
    <source>
        <dbReference type="EMBL" id="CAG8795851.1"/>
    </source>
</evidence>
<evidence type="ECO:0000313" key="2">
    <source>
        <dbReference type="Proteomes" id="UP000789759"/>
    </source>
</evidence>
<feature type="non-terminal residue" evidence="1">
    <location>
        <position position="1"/>
    </location>
</feature>
<dbReference type="OrthoDB" id="2433227at2759"/>
<gene>
    <name evidence="1" type="ORF">CPELLU_LOCUS17334</name>
</gene>
<dbReference type="AlphaFoldDB" id="A0A9N9JX24"/>